<protein>
    <recommendedName>
        <fullName evidence="3">Nucleotidyltransferase domain-containing protein</fullName>
    </recommendedName>
</protein>
<organism evidence="1 2">
    <name type="scientific">Kibdelosporangium aridum</name>
    <dbReference type="NCBI Taxonomy" id="2030"/>
    <lineage>
        <taxon>Bacteria</taxon>
        <taxon>Bacillati</taxon>
        <taxon>Actinomycetota</taxon>
        <taxon>Actinomycetes</taxon>
        <taxon>Pseudonocardiales</taxon>
        <taxon>Pseudonocardiaceae</taxon>
        <taxon>Kibdelosporangium</taxon>
    </lineage>
</organism>
<accession>A0A428Z551</accession>
<evidence type="ECO:0008006" key="3">
    <source>
        <dbReference type="Google" id="ProtNLM"/>
    </source>
</evidence>
<sequence length="542" mass="59540">MILDVEYLRDLLARTMDRVDAPDGCAVLLEGSIAEGFGNSSSDIDFLVIVDEAADQPTMPSILFIDGRRVEVRTRSARQLAEQFDHVRAAAATRRVVKLSEDVLNRCQRLLHGVPLRDKELIGRVQGLFDHREFAGVMRTWWAHRARQAMRYAIALAEMHDYDEAVSWARAALTSGAKSWAAGRGETYLEPKWLPLQLDRLGGDESAEFRALESRTPDLLPSDYLAACRELLAAFGIDGITPAGQQITVERAPGVTTWPIGERVHVVRDKRDVFVFGDQAGRTWQSVVFGRPLADVLSRMSSDATASMAQFVRLGLVRLAWHGNRILPSLPLSAPTGPITPPPSRVRPIVTLGGAVVAREAAIDLVPLPARRFGAAAMTLVWSNVLIENAREDLDGALDRGQWRVAELTARRVVQACLRGLLSAHGVNPLPPDSDLIRRLPLLDSLADEIATAARELDHVVINDAGQGSDVLVRVERFVARVRADIDARAFPASFHSEDAWQATLDIGYDWLRLGAYLAAELPIDEARDLLTSGGAQPHTVD</sequence>
<reference evidence="1 2" key="1">
    <citation type="submission" date="2018-05" db="EMBL/GenBank/DDBJ databases">
        <title>Evolution of GPA BGCs.</title>
        <authorList>
            <person name="Waglechner N."/>
            <person name="Wright G.D."/>
        </authorList>
    </citation>
    <scope>NUCLEOTIDE SEQUENCE [LARGE SCALE GENOMIC DNA]</scope>
    <source>
        <strain evidence="1 2">A82846</strain>
    </source>
</reference>
<dbReference type="RefSeq" id="WP_037272524.1">
    <property type="nucleotide sequence ID" value="NZ_QHKI01000024.1"/>
</dbReference>
<dbReference type="AlphaFoldDB" id="A0A428Z551"/>
<gene>
    <name evidence="1" type="ORF">DMH04_26790</name>
</gene>
<dbReference type="InterPro" id="IPR043519">
    <property type="entry name" value="NT_sf"/>
</dbReference>
<evidence type="ECO:0000313" key="1">
    <source>
        <dbReference type="EMBL" id="RSM81956.1"/>
    </source>
</evidence>
<dbReference type="InterPro" id="IPR046043">
    <property type="entry name" value="DUF6001"/>
</dbReference>
<proteinExistence type="predicted"/>
<comment type="caution">
    <text evidence="1">The sequence shown here is derived from an EMBL/GenBank/DDBJ whole genome shotgun (WGS) entry which is preliminary data.</text>
</comment>
<name>A0A428Z551_KIBAR</name>
<evidence type="ECO:0000313" key="2">
    <source>
        <dbReference type="Proteomes" id="UP000287547"/>
    </source>
</evidence>
<dbReference type="EMBL" id="QHKI01000024">
    <property type="protein sequence ID" value="RSM81956.1"/>
    <property type="molecule type" value="Genomic_DNA"/>
</dbReference>
<dbReference type="Pfam" id="PF19464">
    <property type="entry name" value="DUF6001"/>
    <property type="match status" value="1"/>
</dbReference>
<dbReference type="OrthoDB" id="3671040at2"/>
<dbReference type="Gene3D" id="3.30.460.10">
    <property type="entry name" value="Beta Polymerase, domain 2"/>
    <property type="match status" value="1"/>
</dbReference>
<dbReference type="Proteomes" id="UP000287547">
    <property type="component" value="Unassembled WGS sequence"/>
</dbReference>
<dbReference type="SUPFAM" id="SSF81301">
    <property type="entry name" value="Nucleotidyltransferase"/>
    <property type="match status" value="1"/>
</dbReference>